<keyword evidence="3" id="KW-0732">Signal</keyword>
<gene>
    <name evidence="5" type="ORF">Plil01_000722200</name>
</gene>
<dbReference type="Gene3D" id="3.10.120.10">
    <property type="entry name" value="Cytochrome b5-like heme/steroid binding domain"/>
    <property type="match status" value="4"/>
</dbReference>
<evidence type="ECO:0000259" key="4">
    <source>
        <dbReference type="SMART" id="SM01117"/>
    </source>
</evidence>
<dbReference type="SUPFAM" id="SSF55856">
    <property type="entry name" value="Cytochrome b5-like heme/steroid binding domain"/>
    <property type="match status" value="4"/>
</dbReference>
<dbReference type="PANTHER" id="PTHR10281">
    <property type="entry name" value="MEMBRANE-ASSOCIATED PROGESTERONE RECEPTOR COMPONENT-RELATED"/>
    <property type="match status" value="1"/>
</dbReference>
<organism evidence="5 6">
    <name type="scientific">Phytophthora lilii</name>
    <dbReference type="NCBI Taxonomy" id="2077276"/>
    <lineage>
        <taxon>Eukaryota</taxon>
        <taxon>Sar</taxon>
        <taxon>Stramenopiles</taxon>
        <taxon>Oomycota</taxon>
        <taxon>Peronosporomycetes</taxon>
        <taxon>Peronosporales</taxon>
        <taxon>Peronosporaceae</taxon>
        <taxon>Phytophthora</taxon>
    </lineage>
</organism>
<sequence>MEKAFLVPIFVAFLLPASRDSALQLVHMWLDSRAMIRELFDPIIARLKSAAKDGDPNVSTDLLTDMEIDSEEHDSRAEQRDWHQTGSDAARLGFGLVFCYMLQVPFVGPFAWFMGFASAGLFAPELVDLSAFGGANKKTTSFAVQASSAQETMLEFLANADSNLFVGAGVAVAAVMAVKYLNARADAAQQRAYEAAKARQEALKAEREKPVKRRFFTPEELRPFNGEDGQPIYIAVLDEVYDVSRKRDFYGPGEGYHLFAGRDASRALAKMSFEKEDLDSDDLDDLSFMDKETLNDWVTKFSVYNSYPNVGRVLRRRDLTLEQLRPFNGVDNPRKIVYVAVNGNIYDVTLDGLNHYGPEGGYKQFAGRDCSRSLACMSFLDEYLDNPTLEGLTEQQQETLKKWEDKFKEKYPVVGKLIHTIAAGTDARGLRNQLPAGLDARRSMGNAVGTPPTGPNSLPVSGGRRGSASKDLSSRQHFTAEQLATYNGAGDGKSPIYISVKSEVYDVNSSQELYGPSGKYAALAGKDVTRALALGKLDDAKELASLELGDLTPEQFQTLDAWLSTFQSDEHKYPNVGRLVDVDLRLTLEELLPFNGVDNPRQTILVGIDGVLYDVTMNGLEFYGPDGMYGQFAGRDASKALACMSLEGESLNNPSIADITPEQRKTLDDWVKRFEGKYAIVGRLAAAGRK</sequence>
<comment type="caution">
    <text evidence="5">The sequence shown here is derived from an EMBL/GenBank/DDBJ whole genome shotgun (WGS) entry which is preliminary data.</text>
</comment>
<dbReference type="AlphaFoldDB" id="A0A9W6WVB3"/>
<dbReference type="OrthoDB" id="547796at2759"/>
<dbReference type="Proteomes" id="UP001165083">
    <property type="component" value="Unassembled WGS sequence"/>
</dbReference>
<evidence type="ECO:0000313" key="6">
    <source>
        <dbReference type="Proteomes" id="UP001165083"/>
    </source>
</evidence>
<dbReference type="GO" id="GO:0016020">
    <property type="term" value="C:membrane"/>
    <property type="evidence" value="ECO:0007669"/>
    <property type="project" value="TreeGrafter"/>
</dbReference>
<feature type="signal peptide" evidence="3">
    <location>
        <begin position="1"/>
        <end position="22"/>
    </location>
</feature>
<feature type="domain" description="Cytochrome b5 heme-binding" evidence="4">
    <location>
        <begin position="478"/>
        <end position="580"/>
    </location>
</feature>
<accession>A0A9W6WVB3</accession>
<feature type="domain" description="Cytochrome b5 heme-binding" evidence="4">
    <location>
        <begin position="319"/>
        <end position="418"/>
    </location>
</feature>
<evidence type="ECO:0000313" key="5">
    <source>
        <dbReference type="EMBL" id="GMF19050.1"/>
    </source>
</evidence>
<feature type="chain" id="PRO_5040748514" evidence="3">
    <location>
        <begin position="23"/>
        <end position="690"/>
    </location>
</feature>
<evidence type="ECO:0000256" key="1">
    <source>
        <dbReference type="ARBA" id="ARBA00038357"/>
    </source>
</evidence>
<evidence type="ECO:0000256" key="2">
    <source>
        <dbReference type="SAM" id="MobiDB-lite"/>
    </source>
</evidence>
<feature type="region of interest" description="Disordered" evidence="2">
    <location>
        <begin position="441"/>
        <end position="474"/>
    </location>
</feature>
<dbReference type="SMART" id="SM01117">
    <property type="entry name" value="Cyt-b5"/>
    <property type="match status" value="4"/>
</dbReference>
<dbReference type="Pfam" id="PF00173">
    <property type="entry name" value="Cyt-b5"/>
    <property type="match status" value="4"/>
</dbReference>
<keyword evidence="6" id="KW-1185">Reference proteome</keyword>
<dbReference type="EMBL" id="BSXW01000333">
    <property type="protein sequence ID" value="GMF19050.1"/>
    <property type="molecule type" value="Genomic_DNA"/>
</dbReference>
<comment type="similarity">
    <text evidence="1">Belongs to the cytochrome b5 family. MAPR subfamily.</text>
</comment>
<dbReference type="InterPro" id="IPR001199">
    <property type="entry name" value="Cyt_B5-like_heme/steroid-bd"/>
</dbReference>
<proteinExistence type="inferred from homology"/>
<dbReference type="FunFam" id="3.10.120.10:FF:000003">
    <property type="entry name" value="membrane-associated progesterone receptor component 1"/>
    <property type="match status" value="2"/>
</dbReference>
<feature type="domain" description="Cytochrome b5 heme-binding" evidence="4">
    <location>
        <begin position="586"/>
        <end position="685"/>
    </location>
</feature>
<dbReference type="InterPro" id="IPR050577">
    <property type="entry name" value="MAPR/NEUFC/NENF-like"/>
</dbReference>
<evidence type="ECO:0000256" key="3">
    <source>
        <dbReference type="SAM" id="SignalP"/>
    </source>
</evidence>
<dbReference type="PANTHER" id="PTHR10281:SF76">
    <property type="entry name" value="CALCUTTA CUP-RELATED"/>
    <property type="match status" value="1"/>
</dbReference>
<feature type="domain" description="Cytochrome b5 heme-binding" evidence="4">
    <location>
        <begin position="216"/>
        <end position="314"/>
    </location>
</feature>
<dbReference type="InterPro" id="IPR036400">
    <property type="entry name" value="Cyt_B5-like_heme/steroid_sf"/>
</dbReference>
<reference evidence="5" key="1">
    <citation type="submission" date="2023-04" db="EMBL/GenBank/DDBJ databases">
        <title>Phytophthora lilii NBRC 32176.</title>
        <authorList>
            <person name="Ichikawa N."/>
            <person name="Sato H."/>
            <person name="Tonouchi N."/>
        </authorList>
    </citation>
    <scope>NUCLEOTIDE SEQUENCE</scope>
    <source>
        <strain evidence="5">NBRC 32176</strain>
    </source>
</reference>
<name>A0A9W6WVB3_9STRA</name>
<dbReference type="GO" id="GO:0012505">
    <property type="term" value="C:endomembrane system"/>
    <property type="evidence" value="ECO:0007669"/>
    <property type="project" value="TreeGrafter"/>
</dbReference>
<protein>
    <submittedName>
        <fullName evidence="5">Unnamed protein product</fullName>
    </submittedName>
</protein>